<proteinExistence type="predicted"/>
<keyword evidence="2" id="KW-1185">Reference proteome</keyword>
<dbReference type="SUPFAM" id="SSF56219">
    <property type="entry name" value="DNase I-like"/>
    <property type="match status" value="1"/>
</dbReference>
<dbReference type="EMBL" id="JAKOGI010000422">
    <property type="protein sequence ID" value="KAJ8435317.1"/>
    <property type="molecule type" value="Genomic_DNA"/>
</dbReference>
<organism evidence="1 2">
    <name type="scientific">Carnegiea gigantea</name>
    <dbReference type="NCBI Taxonomy" id="171969"/>
    <lineage>
        <taxon>Eukaryota</taxon>
        <taxon>Viridiplantae</taxon>
        <taxon>Streptophyta</taxon>
        <taxon>Embryophyta</taxon>
        <taxon>Tracheophyta</taxon>
        <taxon>Spermatophyta</taxon>
        <taxon>Magnoliopsida</taxon>
        <taxon>eudicotyledons</taxon>
        <taxon>Gunneridae</taxon>
        <taxon>Pentapetalae</taxon>
        <taxon>Caryophyllales</taxon>
        <taxon>Cactineae</taxon>
        <taxon>Cactaceae</taxon>
        <taxon>Cactoideae</taxon>
        <taxon>Echinocereeae</taxon>
        <taxon>Carnegiea</taxon>
    </lineage>
</organism>
<dbReference type="InterPro" id="IPR036691">
    <property type="entry name" value="Endo/exonu/phosph_ase_sf"/>
</dbReference>
<evidence type="ECO:0000313" key="2">
    <source>
        <dbReference type="Proteomes" id="UP001153076"/>
    </source>
</evidence>
<name>A0A9Q1K2Q4_9CARY</name>
<sequence length="228" mass="27007">MFGHEEIHCKKKGGTRTKWRPIQKPTRENTIQLMQTEEQHSPSPMKEFTPVAKRNTTNYEVQIIQKSDQFIHNYVTQVSTGKKFYITYVVLWEDLKTISHQVTEAWCILGDFNTILCKEDRRGGNDIQGTETKEMAEFIEYGELHEMRWHRPYYSWTNKTVWSRIDRTLIDIHWYEKLVDSVTPVYIANPLNQLKTVMGKLQTLLSRLYKDNYADLKAQQELTRGELT</sequence>
<reference evidence="1" key="1">
    <citation type="submission" date="2022-04" db="EMBL/GenBank/DDBJ databases">
        <title>Carnegiea gigantea Genome sequencing and assembly v2.</title>
        <authorList>
            <person name="Copetti D."/>
            <person name="Sanderson M.J."/>
            <person name="Burquez A."/>
            <person name="Wojciechowski M.F."/>
        </authorList>
    </citation>
    <scope>NUCLEOTIDE SEQUENCE</scope>
    <source>
        <strain evidence="1">SGP5-SGP5p</strain>
        <tissue evidence="1">Aerial part</tissue>
    </source>
</reference>
<dbReference type="AlphaFoldDB" id="A0A9Q1K2Q4"/>
<protein>
    <submittedName>
        <fullName evidence="1">Uncharacterized protein</fullName>
    </submittedName>
</protein>
<dbReference type="OrthoDB" id="1746429at2759"/>
<dbReference type="Gene3D" id="3.60.10.10">
    <property type="entry name" value="Endonuclease/exonuclease/phosphatase"/>
    <property type="match status" value="1"/>
</dbReference>
<accession>A0A9Q1K2Q4</accession>
<comment type="caution">
    <text evidence="1">The sequence shown here is derived from an EMBL/GenBank/DDBJ whole genome shotgun (WGS) entry which is preliminary data.</text>
</comment>
<dbReference type="Proteomes" id="UP001153076">
    <property type="component" value="Unassembled WGS sequence"/>
</dbReference>
<dbReference type="PANTHER" id="PTHR33710:SF71">
    <property type="entry name" value="ENDONUCLEASE_EXONUCLEASE_PHOSPHATASE DOMAIN-CONTAINING PROTEIN"/>
    <property type="match status" value="1"/>
</dbReference>
<dbReference type="PANTHER" id="PTHR33710">
    <property type="entry name" value="BNAC02G09200D PROTEIN"/>
    <property type="match status" value="1"/>
</dbReference>
<gene>
    <name evidence="1" type="ORF">Cgig2_026409</name>
</gene>
<evidence type="ECO:0000313" key="1">
    <source>
        <dbReference type="EMBL" id="KAJ8435317.1"/>
    </source>
</evidence>